<dbReference type="Proteomes" id="UP000006983">
    <property type="component" value="Unassembled WGS sequence"/>
</dbReference>
<dbReference type="Pfam" id="PF16363">
    <property type="entry name" value="GDP_Man_Dehyd"/>
    <property type="match status" value="1"/>
</dbReference>
<dbReference type="PANTHER" id="PTHR43000">
    <property type="entry name" value="DTDP-D-GLUCOSE 4,6-DEHYDRATASE-RELATED"/>
    <property type="match status" value="1"/>
</dbReference>
<dbReference type="EC" id="4.2.1.46" evidence="2"/>
<keyword evidence="3" id="KW-1185">Reference proteome</keyword>
<sequence length="98" mass="11461">MIGADGEKNNKEVLELILEKMGQPKDAYDRVTDRAGHDLRYAIDSTKLREELGWEPQFTNFESGLEETIKWYTDHQDRWKAEKEAVEANYAKTQEVLK</sequence>
<evidence type="ECO:0000313" key="3">
    <source>
        <dbReference type="Proteomes" id="UP000006983"/>
    </source>
</evidence>
<reference evidence="2 3" key="1">
    <citation type="journal article" date="2012" name="J. Bacteriol.">
        <title>Genome Sequence of the Lantibiotic Bacteriocin Producer Streptococcus salivarius Strain K12.</title>
        <authorList>
            <person name="Barretto C."/>
            <person name="Alvarez-Martin P."/>
            <person name="Foata F."/>
            <person name="Renault P."/>
            <person name="Berger B."/>
        </authorList>
    </citation>
    <scope>NUCLEOTIDE SEQUENCE [LARGE SCALE GENOMIC DNA]</scope>
    <source>
        <strain evidence="2 3">K12</strain>
    </source>
</reference>
<keyword evidence="2" id="KW-0456">Lyase</keyword>
<evidence type="ECO:0000259" key="1">
    <source>
        <dbReference type="Pfam" id="PF16363"/>
    </source>
</evidence>
<protein>
    <submittedName>
        <fullName evidence="2">dTDP-glucose 4,6-dehydratase</fullName>
        <ecNumber evidence="2">4.2.1.46</ecNumber>
    </submittedName>
</protein>
<dbReference type="EMBL" id="ALIF01000001">
    <property type="protein sequence ID" value="EJO16914.1"/>
    <property type="molecule type" value="Genomic_DNA"/>
</dbReference>
<accession>J7TR86</accession>
<dbReference type="GO" id="GO:0008460">
    <property type="term" value="F:dTDP-glucose 4,6-dehydratase activity"/>
    <property type="evidence" value="ECO:0007669"/>
    <property type="project" value="UniProtKB-EC"/>
</dbReference>
<gene>
    <name evidence="2" type="ORF">RSSL_01990</name>
</gene>
<dbReference type="InterPro" id="IPR036291">
    <property type="entry name" value="NAD(P)-bd_dom_sf"/>
</dbReference>
<dbReference type="Gene3D" id="3.90.25.10">
    <property type="entry name" value="UDP-galactose 4-epimerase, domain 1"/>
    <property type="match status" value="1"/>
</dbReference>
<proteinExistence type="predicted"/>
<dbReference type="SUPFAM" id="SSF51735">
    <property type="entry name" value="NAD(P)-binding Rossmann-fold domains"/>
    <property type="match status" value="1"/>
</dbReference>
<dbReference type="PATRIC" id="fig|1200793.3.peg.798"/>
<organism evidence="2 3">
    <name type="scientific">Streptococcus salivarius K12</name>
    <dbReference type="NCBI Taxonomy" id="1200793"/>
    <lineage>
        <taxon>Bacteria</taxon>
        <taxon>Bacillati</taxon>
        <taxon>Bacillota</taxon>
        <taxon>Bacilli</taxon>
        <taxon>Lactobacillales</taxon>
        <taxon>Streptococcaceae</taxon>
        <taxon>Streptococcus</taxon>
    </lineage>
</organism>
<name>J7TR86_STRSL</name>
<dbReference type="InterPro" id="IPR016040">
    <property type="entry name" value="NAD(P)-bd_dom"/>
</dbReference>
<dbReference type="Gene3D" id="3.40.50.720">
    <property type="entry name" value="NAD(P)-binding Rossmann-like Domain"/>
    <property type="match status" value="1"/>
</dbReference>
<dbReference type="AlphaFoldDB" id="J7TR86"/>
<feature type="domain" description="NAD(P)-binding" evidence="1">
    <location>
        <begin position="12"/>
        <end position="68"/>
    </location>
</feature>
<evidence type="ECO:0000313" key="2">
    <source>
        <dbReference type="EMBL" id="EJO16914.1"/>
    </source>
</evidence>
<comment type="caution">
    <text evidence="2">The sequence shown here is derived from an EMBL/GenBank/DDBJ whole genome shotgun (WGS) entry which is preliminary data.</text>
</comment>